<dbReference type="AlphaFoldDB" id="A0AAV7QWX9"/>
<accession>A0AAV7QWX9</accession>
<gene>
    <name evidence="1" type="ORF">NDU88_009207</name>
</gene>
<name>A0AAV7QWX9_PLEWA</name>
<dbReference type="EMBL" id="JANPWB010000010">
    <property type="protein sequence ID" value="KAJ1142895.1"/>
    <property type="molecule type" value="Genomic_DNA"/>
</dbReference>
<sequence length="59" mass="7118">EDLQTIKKDLSFDLQDVWRNLDNVRERVAALEQKDAGRNDDLEWLQQEIIRLQEQHNDL</sequence>
<evidence type="ECO:0000313" key="1">
    <source>
        <dbReference type="EMBL" id="KAJ1142895.1"/>
    </source>
</evidence>
<keyword evidence="2" id="KW-1185">Reference proteome</keyword>
<evidence type="ECO:0000313" key="2">
    <source>
        <dbReference type="Proteomes" id="UP001066276"/>
    </source>
</evidence>
<feature type="non-terminal residue" evidence="1">
    <location>
        <position position="1"/>
    </location>
</feature>
<proteinExistence type="predicted"/>
<reference evidence="1" key="1">
    <citation type="journal article" date="2022" name="bioRxiv">
        <title>Sequencing and chromosome-scale assembly of the giantPleurodeles waltlgenome.</title>
        <authorList>
            <person name="Brown T."/>
            <person name="Elewa A."/>
            <person name="Iarovenko S."/>
            <person name="Subramanian E."/>
            <person name="Araus A.J."/>
            <person name="Petzold A."/>
            <person name="Susuki M."/>
            <person name="Suzuki K.-i.T."/>
            <person name="Hayashi T."/>
            <person name="Toyoda A."/>
            <person name="Oliveira C."/>
            <person name="Osipova E."/>
            <person name="Leigh N.D."/>
            <person name="Simon A."/>
            <person name="Yun M.H."/>
        </authorList>
    </citation>
    <scope>NUCLEOTIDE SEQUENCE</scope>
    <source>
        <strain evidence="1">20211129_DDA</strain>
        <tissue evidence="1">Liver</tissue>
    </source>
</reference>
<comment type="caution">
    <text evidence="1">The sequence shown here is derived from an EMBL/GenBank/DDBJ whole genome shotgun (WGS) entry which is preliminary data.</text>
</comment>
<feature type="non-terminal residue" evidence="1">
    <location>
        <position position="59"/>
    </location>
</feature>
<protein>
    <submittedName>
        <fullName evidence="1">Uncharacterized protein</fullName>
    </submittedName>
</protein>
<dbReference type="Proteomes" id="UP001066276">
    <property type="component" value="Chromosome 6"/>
</dbReference>
<organism evidence="1 2">
    <name type="scientific">Pleurodeles waltl</name>
    <name type="common">Iberian ribbed newt</name>
    <dbReference type="NCBI Taxonomy" id="8319"/>
    <lineage>
        <taxon>Eukaryota</taxon>
        <taxon>Metazoa</taxon>
        <taxon>Chordata</taxon>
        <taxon>Craniata</taxon>
        <taxon>Vertebrata</taxon>
        <taxon>Euteleostomi</taxon>
        <taxon>Amphibia</taxon>
        <taxon>Batrachia</taxon>
        <taxon>Caudata</taxon>
        <taxon>Salamandroidea</taxon>
        <taxon>Salamandridae</taxon>
        <taxon>Pleurodelinae</taxon>
        <taxon>Pleurodeles</taxon>
    </lineage>
</organism>